<evidence type="ECO:0000313" key="1">
    <source>
        <dbReference type="EMBL" id="MDR7279096.1"/>
    </source>
</evidence>
<proteinExistence type="predicted"/>
<evidence type="ECO:0000313" key="2">
    <source>
        <dbReference type="Proteomes" id="UP001183643"/>
    </source>
</evidence>
<evidence type="ECO:0008006" key="3">
    <source>
        <dbReference type="Google" id="ProtNLM"/>
    </source>
</evidence>
<keyword evidence="2" id="KW-1185">Reference proteome</keyword>
<gene>
    <name evidence="1" type="ORF">J2S41_005874</name>
</gene>
<accession>A0AAE3YW58</accession>
<dbReference type="RefSeq" id="WP_310372428.1">
    <property type="nucleotide sequence ID" value="NZ_JAVDYB010000001.1"/>
</dbReference>
<reference evidence="1" key="1">
    <citation type="submission" date="2023-07" db="EMBL/GenBank/DDBJ databases">
        <title>Sequencing the genomes of 1000 actinobacteria strains.</title>
        <authorList>
            <person name="Klenk H.-P."/>
        </authorList>
    </citation>
    <scope>NUCLEOTIDE SEQUENCE</scope>
    <source>
        <strain evidence="1">DSM 44707</strain>
    </source>
</reference>
<dbReference type="Proteomes" id="UP001183643">
    <property type="component" value="Unassembled WGS sequence"/>
</dbReference>
<sequence length="145" mass="15923">MVTGFGKQTTTGWHPLLSGTHELARAIADPVHDGLAWRERVASRLRGLRGAFDEHMRATEGPAGHYAALVDSAPRLALGVSGLVREHTDVLDRIRALQEHVDEGRPGTEEIQAWARLLVHQIFAHRQRGADLVLEAYHTDLGGSD</sequence>
<protein>
    <recommendedName>
        <fullName evidence="3">Hemerythrin-like domain-containing protein</fullName>
    </recommendedName>
</protein>
<dbReference type="AlphaFoldDB" id="A0AAE3YW58"/>
<comment type="caution">
    <text evidence="1">The sequence shown here is derived from an EMBL/GenBank/DDBJ whole genome shotgun (WGS) entry which is preliminary data.</text>
</comment>
<organism evidence="1 2">
    <name type="scientific">Catenuloplanes atrovinosus</name>
    <dbReference type="NCBI Taxonomy" id="137266"/>
    <lineage>
        <taxon>Bacteria</taxon>
        <taxon>Bacillati</taxon>
        <taxon>Actinomycetota</taxon>
        <taxon>Actinomycetes</taxon>
        <taxon>Micromonosporales</taxon>
        <taxon>Micromonosporaceae</taxon>
        <taxon>Catenuloplanes</taxon>
    </lineage>
</organism>
<dbReference type="EMBL" id="JAVDYB010000001">
    <property type="protein sequence ID" value="MDR7279096.1"/>
    <property type="molecule type" value="Genomic_DNA"/>
</dbReference>
<name>A0AAE3YW58_9ACTN</name>